<keyword evidence="3" id="KW-1185">Reference proteome</keyword>
<proteinExistence type="predicted"/>
<feature type="region of interest" description="Disordered" evidence="1">
    <location>
        <begin position="328"/>
        <end position="362"/>
    </location>
</feature>
<feature type="compositionally biased region" description="Basic and acidic residues" evidence="1">
    <location>
        <begin position="9"/>
        <end position="18"/>
    </location>
</feature>
<name>A0A6A6X2C0_9PLEO</name>
<dbReference type="OrthoDB" id="3935253at2759"/>
<dbReference type="Proteomes" id="UP000799757">
    <property type="component" value="Unassembled WGS sequence"/>
</dbReference>
<reference evidence="2" key="1">
    <citation type="journal article" date="2020" name="Stud. Mycol.">
        <title>101 Dothideomycetes genomes: a test case for predicting lifestyles and emergence of pathogens.</title>
        <authorList>
            <person name="Haridas S."/>
            <person name="Albert R."/>
            <person name="Binder M."/>
            <person name="Bloem J."/>
            <person name="Labutti K."/>
            <person name="Salamov A."/>
            <person name="Andreopoulos B."/>
            <person name="Baker S."/>
            <person name="Barry K."/>
            <person name="Bills G."/>
            <person name="Bluhm B."/>
            <person name="Cannon C."/>
            <person name="Castanera R."/>
            <person name="Culley D."/>
            <person name="Daum C."/>
            <person name="Ezra D."/>
            <person name="Gonzalez J."/>
            <person name="Henrissat B."/>
            <person name="Kuo A."/>
            <person name="Liang C."/>
            <person name="Lipzen A."/>
            <person name="Lutzoni F."/>
            <person name="Magnuson J."/>
            <person name="Mondo S."/>
            <person name="Nolan M."/>
            <person name="Ohm R."/>
            <person name="Pangilinan J."/>
            <person name="Park H.-J."/>
            <person name="Ramirez L."/>
            <person name="Alfaro M."/>
            <person name="Sun H."/>
            <person name="Tritt A."/>
            <person name="Yoshinaga Y."/>
            <person name="Zwiers L.-H."/>
            <person name="Turgeon B."/>
            <person name="Goodwin S."/>
            <person name="Spatafora J."/>
            <person name="Crous P."/>
            <person name="Grigoriev I."/>
        </authorList>
    </citation>
    <scope>NUCLEOTIDE SEQUENCE</scope>
    <source>
        <strain evidence="2">CBS 109.77</strain>
    </source>
</reference>
<feature type="compositionally biased region" description="Basic and acidic residues" evidence="1">
    <location>
        <begin position="333"/>
        <end position="349"/>
    </location>
</feature>
<feature type="region of interest" description="Disordered" evidence="1">
    <location>
        <begin position="1"/>
        <end position="97"/>
    </location>
</feature>
<organism evidence="2 3">
    <name type="scientific">Melanomma pulvis-pyrius CBS 109.77</name>
    <dbReference type="NCBI Taxonomy" id="1314802"/>
    <lineage>
        <taxon>Eukaryota</taxon>
        <taxon>Fungi</taxon>
        <taxon>Dikarya</taxon>
        <taxon>Ascomycota</taxon>
        <taxon>Pezizomycotina</taxon>
        <taxon>Dothideomycetes</taxon>
        <taxon>Pleosporomycetidae</taxon>
        <taxon>Pleosporales</taxon>
        <taxon>Melanommataceae</taxon>
        <taxon>Melanomma</taxon>
    </lineage>
</organism>
<feature type="compositionally biased region" description="Basic residues" evidence="1">
    <location>
        <begin position="350"/>
        <end position="362"/>
    </location>
</feature>
<dbReference type="AlphaFoldDB" id="A0A6A6X2C0"/>
<evidence type="ECO:0000256" key="1">
    <source>
        <dbReference type="SAM" id="MobiDB-lite"/>
    </source>
</evidence>
<protein>
    <submittedName>
        <fullName evidence="2">Uncharacterized protein</fullName>
    </submittedName>
</protein>
<dbReference type="EMBL" id="MU002095">
    <property type="protein sequence ID" value="KAF2790077.1"/>
    <property type="molecule type" value="Genomic_DNA"/>
</dbReference>
<evidence type="ECO:0000313" key="3">
    <source>
        <dbReference type="Proteomes" id="UP000799757"/>
    </source>
</evidence>
<sequence length="362" mass="40327">MTAKNAKKTLVEQKRVPDGKQATTKNWLTRRLRRSASRQGKDSEDTVEIGRQASLRRPQTAPSGPVRPTVFPATLEPPLTRPLNRPPPRPPRPDSGVIRDVNAWLDASTIKPAPTLMAGLPYWREGAFIGSGLSSDVRYAVPIVQAPETERPSTAHSEHIKSFCRRAKRMQVRMPTLLRTKSQRVTVVLQKGTNRRSNSTPLLSQLNEMRAAVTAVPQFTIRTGSVMYSTPRLTVTTTSEYNGGWLGMGQRHFLDPPQRFGSPVLVRLGECGRKWNTMRPSTAVDYMPRENSVGNLSDAPTYFSGPPPPAYRSQAASIVTTSSFGCIDGMNSEQRRQPREGQRSRGVKDKIKRFAQKAHFTK</sequence>
<gene>
    <name evidence="2" type="ORF">K505DRAFT_391482</name>
</gene>
<accession>A0A6A6X2C0</accession>
<evidence type="ECO:0000313" key="2">
    <source>
        <dbReference type="EMBL" id="KAF2790077.1"/>
    </source>
</evidence>